<evidence type="ECO:0000313" key="5">
    <source>
        <dbReference type="Proteomes" id="UP000186400"/>
    </source>
</evidence>
<keyword evidence="2" id="KW-0472">Membrane</keyword>
<feature type="transmembrane region" description="Helical" evidence="2">
    <location>
        <begin position="112"/>
        <end position="134"/>
    </location>
</feature>
<dbReference type="OrthoDB" id="9962248at2"/>
<reference evidence="4 5" key="1">
    <citation type="submission" date="2017-01" db="EMBL/GenBank/DDBJ databases">
        <authorList>
            <person name="Mah S.A."/>
            <person name="Swanson W.J."/>
            <person name="Moy G.W."/>
            <person name="Vacquier V.D."/>
        </authorList>
    </citation>
    <scope>NUCLEOTIDE SEQUENCE [LARGE SCALE GENOMIC DNA]</scope>
    <source>
        <strain evidence="4 5">ASpG1</strain>
    </source>
</reference>
<evidence type="ECO:0000256" key="2">
    <source>
        <dbReference type="SAM" id="Phobius"/>
    </source>
</evidence>
<dbReference type="STRING" id="159291.SAMN05920897_10227"/>
<feature type="transmembrane region" description="Helical" evidence="2">
    <location>
        <begin position="34"/>
        <end position="51"/>
    </location>
</feature>
<evidence type="ECO:0000259" key="3">
    <source>
        <dbReference type="Pfam" id="PF18917"/>
    </source>
</evidence>
<feature type="transmembrane region" description="Helical" evidence="2">
    <location>
        <begin position="58"/>
        <end position="75"/>
    </location>
</feature>
<evidence type="ECO:0000256" key="1">
    <source>
        <dbReference type="SAM" id="MobiDB-lite"/>
    </source>
</evidence>
<feature type="transmembrane region" description="Helical" evidence="2">
    <location>
        <begin position="7"/>
        <end position="28"/>
    </location>
</feature>
<dbReference type="RefSeq" id="WP_076487586.1">
    <property type="nucleotide sequence ID" value="NZ_FTMS01000002.1"/>
</dbReference>
<proteinExistence type="predicted"/>
<name>A0A1N6NY07_9SPIO</name>
<protein>
    <recommendedName>
        <fullName evidence="3">LiaI-LiaF-like transmembrane region domain-containing protein</fullName>
    </recommendedName>
</protein>
<sequence length="193" mass="20699">MAIQRRVLIGLGMTAGGVSLLPFTTGFLSMGDTGGGLLLICAGVFLLYRAFIPEGREVNVFSGTLLTLLGIFFVLQQTVLTQTDLKTLWPVFITSAGLALVAYGLRRGERHLYSLVIPGGAIVLLSLLFLLFSLDLVQGSLASVAIRWWPILLIPLGILILLPGRSVPEGEEGLPEEEPLDPLDLLEDDDLGG</sequence>
<feature type="transmembrane region" description="Helical" evidence="2">
    <location>
        <begin position="87"/>
        <end position="105"/>
    </location>
</feature>
<dbReference type="Proteomes" id="UP000186400">
    <property type="component" value="Unassembled WGS sequence"/>
</dbReference>
<evidence type="ECO:0000313" key="4">
    <source>
        <dbReference type="EMBL" id="SIP96887.1"/>
    </source>
</evidence>
<dbReference type="AlphaFoldDB" id="A0A1N6NY07"/>
<dbReference type="EMBL" id="FTMS01000002">
    <property type="protein sequence ID" value="SIP96887.1"/>
    <property type="molecule type" value="Genomic_DNA"/>
</dbReference>
<keyword evidence="2" id="KW-1133">Transmembrane helix</keyword>
<accession>A0A1N6NY07</accession>
<dbReference type="InterPro" id="IPR043726">
    <property type="entry name" value="LiaI-LiaF-like_TM1"/>
</dbReference>
<keyword evidence="2" id="KW-0812">Transmembrane</keyword>
<dbReference type="Pfam" id="PF18917">
    <property type="entry name" value="LiaI-LiaF-like_TM1"/>
    <property type="match status" value="1"/>
</dbReference>
<feature type="region of interest" description="Disordered" evidence="1">
    <location>
        <begin position="170"/>
        <end position="193"/>
    </location>
</feature>
<organism evidence="4 5">
    <name type="scientific">Alkalispirochaeta americana</name>
    <dbReference type="NCBI Taxonomy" id="159291"/>
    <lineage>
        <taxon>Bacteria</taxon>
        <taxon>Pseudomonadati</taxon>
        <taxon>Spirochaetota</taxon>
        <taxon>Spirochaetia</taxon>
        <taxon>Spirochaetales</taxon>
        <taxon>Spirochaetaceae</taxon>
        <taxon>Alkalispirochaeta</taxon>
    </lineage>
</organism>
<gene>
    <name evidence="4" type="ORF">SAMN05920897_10227</name>
</gene>
<keyword evidence="5" id="KW-1185">Reference proteome</keyword>
<feature type="transmembrane region" description="Helical" evidence="2">
    <location>
        <begin position="146"/>
        <end position="164"/>
    </location>
</feature>
<feature type="domain" description="LiaI-LiaF-like transmembrane region" evidence="3">
    <location>
        <begin position="60"/>
        <end position="101"/>
    </location>
</feature>